<evidence type="ECO:0000313" key="2">
    <source>
        <dbReference type="Proteomes" id="UP000314294"/>
    </source>
</evidence>
<accession>A0A4Z2FCM8</accession>
<organism evidence="1 2">
    <name type="scientific">Liparis tanakae</name>
    <name type="common">Tanaka's snailfish</name>
    <dbReference type="NCBI Taxonomy" id="230148"/>
    <lineage>
        <taxon>Eukaryota</taxon>
        <taxon>Metazoa</taxon>
        <taxon>Chordata</taxon>
        <taxon>Craniata</taxon>
        <taxon>Vertebrata</taxon>
        <taxon>Euteleostomi</taxon>
        <taxon>Actinopterygii</taxon>
        <taxon>Neopterygii</taxon>
        <taxon>Teleostei</taxon>
        <taxon>Neoteleostei</taxon>
        <taxon>Acanthomorphata</taxon>
        <taxon>Eupercaria</taxon>
        <taxon>Perciformes</taxon>
        <taxon>Cottioidei</taxon>
        <taxon>Cottales</taxon>
        <taxon>Liparidae</taxon>
        <taxon>Liparis</taxon>
    </lineage>
</organism>
<evidence type="ECO:0000313" key="1">
    <source>
        <dbReference type="EMBL" id="TNN38711.1"/>
    </source>
</evidence>
<dbReference type="AlphaFoldDB" id="A0A4Z2FCM8"/>
<keyword evidence="2" id="KW-1185">Reference proteome</keyword>
<reference evidence="1 2" key="1">
    <citation type="submission" date="2019-03" db="EMBL/GenBank/DDBJ databases">
        <title>First draft genome of Liparis tanakae, snailfish: a comprehensive survey of snailfish specific genes.</title>
        <authorList>
            <person name="Kim W."/>
            <person name="Song I."/>
            <person name="Jeong J.-H."/>
            <person name="Kim D."/>
            <person name="Kim S."/>
            <person name="Ryu S."/>
            <person name="Song J.Y."/>
            <person name="Lee S.K."/>
        </authorList>
    </citation>
    <scope>NUCLEOTIDE SEQUENCE [LARGE SCALE GENOMIC DNA]</scope>
    <source>
        <tissue evidence="1">Muscle</tissue>
    </source>
</reference>
<dbReference type="Proteomes" id="UP000314294">
    <property type="component" value="Unassembled WGS sequence"/>
</dbReference>
<sequence length="190" mass="20551">MAYPDIVSGVSSPLHGVSRHRLGRVFLAATRLVAALLRARRGPRPAPGGGFVHDVEHVVQDGRAQVQFQGEEGAGDVGEGVLRHALLLGELTLKITAAALLHAAVPPDCCSTCSPSCSTCSPTAAPPAARLLLHLQPELLLHLQPEQLLHLQPEQLHLQPEQLHLQPELLHLQPELLHLQPDWQLDPNTE</sequence>
<comment type="caution">
    <text evidence="1">The sequence shown here is derived from an EMBL/GenBank/DDBJ whole genome shotgun (WGS) entry which is preliminary data.</text>
</comment>
<dbReference type="EMBL" id="SRLO01001347">
    <property type="protein sequence ID" value="TNN38711.1"/>
    <property type="molecule type" value="Genomic_DNA"/>
</dbReference>
<gene>
    <name evidence="1" type="ORF">EYF80_051126</name>
</gene>
<proteinExistence type="predicted"/>
<protein>
    <submittedName>
        <fullName evidence="1">Uncharacterized protein</fullName>
    </submittedName>
</protein>
<name>A0A4Z2FCM8_9TELE</name>